<dbReference type="SFLD" id="SFLDS00003">
    <property type="entry name" value="Haloacid_Dehalogenase"/>
    <property type="match status" value="1"/>
</dbReference>
<dbReference type="PANTHER" id="PTHR12725">
    <property type="entry name" value="HALOACID DEHALOGENASE-LIKE HYDROLASE"/>
    <property type="match status" value="1"/>
</dbReference>
<dbReference type="SFLD" id="SFLDG01132">
    <property type="entry name" value="C1.5.3:_5'-Nucleotidase_Like"/>
    <property type="match status" value="1"/>
</dbReference>
<sequence>MSRIVWIFDLDNTLHNAVPHIFPHINRSMTAYLQQHLKLDEQTANELRMYYWQRYGATLSGMMRHHDTDPDHFLWHTHQFPQLPQMVLYEARLRHVLKRLPGKKLVFSNAPQHYAHAVLQLLRIDDLFDDVFAIEHTRYQPKPQLAGFIRLLRKHRLNPAHCVMVEDSAENLQTAKCLGMLTVWVNATSRLPAYVDVKIRDVMKLPRILSRLNSSGTT</sequence>
<dbReference type="PANTHER" id="PTHR12725:SF117">
    <property type="entry name" value="HALOACID DEHALOGENASE-LIKE HYDROLASE"/>
    <property type="match status" value="1"/>
</dbReference>
<dbReference type="Gene3D" id="1.10.150.450">
    <property type="match status" value="1"/>
</dbReference>
<evidence type="ECO:0000313" key="2">
    <source>
        <dbReference type="Proteomes" id="UP000839052"/>
    </source>
</evidence>
<dbReference type="SUPFAM" id="SSF56784">
    <property type="entry name" value="HAD-like"/>
    <property type="match status" value="1"/>
</dbReference>
<dbReference type="EMBL" id="OU912926">
    <property type="protein sequence ID" value="CAG9933575.1"/>
    <property type="molecule type" value="Genomic_DNA"/>
</dbReference>
<name>A0ABN8AQY2_9PROT</name>
<protein>
    <submittedName>
        <fullName evidence="1">Pyrimidine 5'-nucleotidase</fullName>
    </submittedName>
</protein>
<gene>
    <name evidence="1" type="ORF">NTG6680_2326</name>
</gene>
<dbReference type="InterPro" id="IPR010237">
    <property type="entry name" value="Pyr-5-nucltdase"/>
</dbReference>
<dbReference type="Proteomes" id="UP000839052">
    <property type="component" value="Chromosome"/>
</dbReference>
<dbReference type="Gene3D" id="3.40.50.1000">
    <property type="entry name" value="HAD superfamily/HAD-like"/>
    <property type="match status" value="1"/>
</dbReference>
<organism evidence="1 2">
    <name type="scientific">Candidatus Nitrotoga arctica</name>
    <dbReference type="NCBI Taxonomy" id="453162"/>
    <lineage>
        <taxon>Bacteria</taxon>
        <taxon>Pseudomonadati</taxon>
        <taxon>Pseudomonadota</taxon>
        <taxon>Betaproteobacteria</taxon>
        <taxon>Nitrosomonadales</taxon>
        <taxon>Gallionellaceae</taxon>
        <taxon>Candidatus Nitrotoga</taxon>
    </lineage>
</organism>
<keyword evidence="2" id="KW-1185">Reference proteome</keyword>
<dbReference type="SFLD" id="SFLDG01129">
    <property type="entry name" value="C1.5:_HAD__Beta-PGM__Phosphata"/>
    <property type="match status" value="1"/>
</dbReference>
<dbReference type="NCBIfam" id="TIGR01509">
    <property type="entry name" value="HAD-SF-IA-v3"/>
    <property type="match status" value="1"/>
</dbReference>
<proteinExistence type="predicted"/>
<dbReference type="Pfam" id="PF00702">
    <property type="entry name" value="Hydrolase"/>
    <property type="match status" value="1"/>
</dbReference>
<evidence type="ECO:0000313" key="1">
    <source>
        <dbReference type="EMBL" id="CAG9933575.1"/>
    </source>
</evidence>
<dbReference type="InterPro" id="IPR036412">
    <property type="entry name" value="HAD-like_sf"/>
</dbReference>
<reference evidence="1 2" key="1">
    <citation type="submission" date="2021-10" db="EMBL/GenBank/DDBJ databases">
        <authorList>
            <person name="Koch H."/>
        </authorList>
    </citation>
    <scope>NUCLEOTIDE SEQUENCE [LARGE SCALE GENOMIC DNA]</scope>
    <source>
        <strain evidence="1">6680</strain>
    </source>
</reference>
<dbReference type="NCBIfam" id="TIGR01993">
    <property type="entry name" value="Pyr-5-nucltdase"/>
    <property type="match status" value="1"/>
</dbReference>
<dbReference type="RefSeq" id="WP_239797332.1">
    <property type="nucleotide sequence ID" value="NZ_OU912926.1"/>
</dbReference>
<dbReference type="InterPro" id="IPR023214">
    <property type="entry name" value="HAD_sf"/>
</dbReference>
<dbReference type="InterPro" id="IPR006439">
    <property type="entry name" value="HAD-SF_hydro_IA"/>
</dbReference>
<accession>A0ABN8AQY2</accession>